<name>A0A1X7RHY8_ZYMT9</name>
<gene>
    <name evidence="3" type="ORF">ZT3D7_G2172</name>
</gene>
<protein>
    <recommendedName>
        <fullName evidence="5">Hydrophobin</fullName>
    </recommendedName>
</protein>
<sequence>MRYSFVSALPAVLSLLSFSTAYSVPPQRPQEVLAGQSYSCPGAQSVSLCCSRQVKTNGGVDDCEKSLHFVIRAADDHSYLTNSVRTCSGDQVSRGYDRPVCCRSHFQPALMGSVNHGMNCAEGSVDDNNINWKYSLHQPGSTKQSTEDVPNLPLPVVPSGRGLPTSKSRPRVASVKRRANIVRLRRRLRSPAVMARIPRPIWPNELVAIRSRFDQKLLWLAGVGIGGLGQSSIKAVGMSMCMASWSENGSTRPKEDGATGLK</sequence>
<dbReference type="Proteomes" id="UP000215127">
    <property type="component" value="Chromosome 1"/>
</dbReference>
<evidence type="ECO:0008006" key="5">
    <source>
        <dbReference type="Google" id="ProtNLM"/>
    </source>
</evidence>
<feature type="compositionally biased region" description="Polar residues" evidence="1">
    <location>
        <begin position="136"/>
        <end position="148"/>
    </location>
</feature>
<accession>A0A1X7RHY8</accession>
<dbReference type="AlphaFoldDB" id="A0A1X7RHY8"/>
<keyword evidence="2" id="KW-0732">Signal</keyword>
<feature type="chain" id="PRO_5012485489" description="Hydrophobin" evidence="2">
    <location>
        <begin position="22"/>
        <end position="262"/>
    </location>
</feature>
<feature type="signal peptide" evidence="2">
    <location>
        <begin position="1"/>
        <end position="21"/>
    </location>
</feature>
<dbReference type="EMBL" id="LT853692">
    <property type="protein sequence ID" value="SMQ47025.1"/>
    <property type="molecule type" value="Genomic_DNA"/>
</dbReference>
<evidence type="ECO:0000313" key="3">
    <source>
        <dbReference type="EMBL" id="SMQ47025.1"/>
    </source>
</evidence>
<evidence type="ECO:0000313" key="4">
    <source>
        <dbReference type="Proteomes" id="UP000215127"/>
    </source>
</evidence>
<keyword evidence="4" id="KW-1185">Reference proteome</keyword>
<organism evidence="3 4">
    <name type="scientific">Zymoseptoria tritici (strain ST99CH_3D7)</name>
    <dbReference type="NCBI Taxonomy" id="1276538"/>
    <lineage>
        <taxon>Eukaryota</taxon>
        <taxon>Fungi</taxon>
        <taxon>Dikarya</taxon>
        <taxon>Ascomycota</taxon>
        <taxon>Pezizomycotina</taxon>
        <taxon>Dothideomycetes</taxon>
        <taxon>Dothideomycetidae</taxon>
        <taxon>Mycosphaerellales</taxon>
        <taxon>Mycosphaerellaceae</taxon>
        <taxon>Zymoseptoria</taxon>
    </lineage>
</organism>
<evidence type="ECO:0000256" key="2">
    <source>
        <dbReference type="SAM" id="SignalP"/>
    </source>
</evidence>
<feature type="region of interest" description="Disordered" evidence="1">
    <location>
        <begin position="136"/>
        <end position="172"/>
    </location>
</feature>
<evidence type="ECO:0000256" key="1">
    <source>
        <dbReference type="SAM" id="MobiDB-lite"/>
    </source>
</evidence>
<proteinExistence type="predicted"/>
<reference evidence="3 4" key="1">
    <citation type="submission" date="2016-06" db="EMBL/GenBank/DDBJ databases">
        <authorList>
            <person name="Kjaerup R.B."/>
            <person name="Dalgaard T.S."/>
            <person name="Juul-Madsen H.R."/>
        </authorList>
    </citation>
    <scope>NUCLEOTIDE SEQUENCE [LARGE SCALE GENOMIC DNA]</scope>
</reference>